<dbReference type="AlphaFoldDB" id="A0A4P7BEJ7"/>
<sequence>MDARFPFFAVPSAPRRIALPAFLAMLAVLMLALLPLRTNQPISGDGLEYALMTMALSKRGSATITPADIATARQVMPHQFAGALDPLDAAIREHKPLPAGFYAGRTGAQAIHFFGYSALAVPPYKMLQAAGLSPLRCFLVLNLAFLLLLGWSAYESLGGAVTALSGTVLFLLCGGILYWDWSGPDFITAAALLAALLWFASGRLLAAGLMLGIAAMQNPGLALLIPGIPVLLWCLRDGGVNWRKTGPPLLGALVLAAALAVLAPLYNLYQFGVPSIIAKLSTASDLASTARLFSLYFDINQGMIVALPVLGPVLIGAAFTGSAEPRSRYRVLLLVCIVGSIVPVLPALVVHNWNAGGNGVMRYAFWAAMPLLFAFLWRLGRYGVPRWPLLATVGALQAGAMAAATRTSYTDFTPQARAVLAAAPQLYNPEPEIFHERVTHQESYPGPEKVFRYAPNGTTIKTMYHDHHPDIDAELCPSGQRLADGMSRTSADHGWRYLNGPIRCQPDAGTLRLGLPQFQAGQGIHLTQGWGTPEAGGGTWDGVWSTGKTSTLAIDAPAARKDAQLTILGHYTEGNRRTRVTVNGRDLGWMALDTPQRISLTGAADGRIAVTLQHEAPAQPNPDDRRTLAFFLQRIEVR</sequence>
<evidence type="ECO:0000313" key="3">
    <source>
        <dbReference type="EMBL" id="QBQ36680.1"/>
    </source>
</evidence>
<feature type="transmembrane region" description="Helical" evidence="1">
    <location>
        <begin position="247"/>
        <end position="266"/>
    </location>
</feature>
<feature type="transmembrane region" description="Helical" evidence="1">
    <location>
        <begin position="219"/>
        <end position="235"/>
    </location>
</feature>
<evidence type="ECO:0000313" key="5">
    <source>
        <dbReference type="Proteomes" id="UP000619512"/>
    </source>
</evidence>
<protein>
    <recommendedName>
        <fullName evidence="6">Glycosyltransferase RgtA/B/C/D-like domain-containing protein</fullName>
    </recommendedName>
</protein>
<reference evidence="3 4" key="2">
    <citation type="submission" date="2019-03" db="EMBL/GenBank/DDBJ databases">
        <title>Draft Genome Sequences of Six Type Strains of the Genus Massilia.</title>
        <authorList>
            <person name="Miess H."/>
            <person name="Frediansyhah A."/>
            <person name="Gross H."/>
        </authorList>
    </citation>
    <scope>NUCLEOTIDE SEQUENCE [LARGE SCALE GENOMIC DNA]</scope>
    <source>
        <strain evidence="3 4">DSM 17505</strain>
    </source>
</reference>
<proteinExistence type="predicted"/>
<feature type="transmembrane region" description="Helical" evidence="1">
    <location>
        <begin position="160"/>
        <end position="179"/>
    </location>
</feature>
<gene>
    <name evidence="3" type="ORF">E1742_11275</name>
    <name evidence="2" type="ORF">GCM10007388_02160</name>
</gene>
<feature type="transmembrane region" description="Helical" evidence="1">
    <location>
        <begin position="135"/>
        <end position="154"/>
    </location>
</feature>
<dbReference type="EMBL" id="CP038026">
    <property type="protein sequence ID" value="QBQ36680.1"/>
    <property type="molecule type" value="Genomic_DNA"/>
</dbReference>
<feature type="transmembrane region" description="Helical" evidence="1">
    <location>
        <begin position="363"/>
        <end position="380"/>
    </location>
</feature>
<keyword evidence="1" id="KW-0472">Membrane</keyword>
<evidence type="ECO:0000313" key="4">
    <source>
        <dbReference type="Proteomes" id="UP000294359"/>
    </source>
</evidence>
<evidence type="ECO:0008006" key="6">
    <source>
        <dbReference type="Google" id="ProtNLM"/>
    </source>
</evidence>
<dbReference type="RefSeq" id="WP_134384960.1">
    <property type="nucleotide sequence ID" value="NZ_BMWW01000001.1"/>
</dbReference>
<keyword evidence="1" id="KW-1133">Transmembrane helix</keyword>
<dbReference type="EMBL" id="BMWW01000001">
    <property type="protein sequence ID" value="GGY73564.1"/>
    <property type="molecule type" value="Genomic_DNA"/>
</dbReference>
<keyword evidence="4" id="KW-1185">Reference proteome</keyword>
<reference evidence="2" key="3">
    <citation type="submission" date="2022-12" db="EMBL/GenBank/DDBJ databases">
        <authorList>
            <person name="Sun Q."/>
            <person name="Kim S."/>
        </authorList>
    </citation>
    <scope>NUCLEOTIDE SEQUENCE</scope>
    <source>
        <strain evidence="2">KCTC 12344</strain>
    </source>
</reference>
<keyword evidence="1" id="KW-0812">Transmembrane</keyword>
<feature type="transmembrane region" description="Helical" evidence="1">
    <location>
        <begin position="186"/>
        <end position="213"/>
    </location>
</feature>
<name>A0A4P7BEJ7_9BURK</name>
<evidence type="ECO:0000256" key="1">
    <source>
        <dbReference type="SAM" id="Phobius"/>
    </source>
</evidence>
<evidence type="ECO:0000313" key="2">
    <source>
        <dbReference type="EMBL" id="GGY73564.1"/>
    </source>
</evidence>
<accession>A0A4P7BEJ7</accession>
<organism evidence="2 5">
    <name type="scientific">Pseudoduganella plicata</name>
    <dbReference type="NCBI Taxonomy" id="321984"/>
    <lineage>
        <taxon>Bacteria</taxon>
        <taxon>Pseudomonadati</taxon>
        <taxon>Pseudomonadota</taxon>
        <taxon>Betaproteobacteria</taxon>
        <taxon>Burkholderiales</taxon>
        <taxon>Oxalobacteraceae</taxon>
        <taxon>Telluria group</taxon>
        <taxon>Pseudoduganella</taxon>
    </lineage>
</organism>
<dbReference type="Proteomes" id="UP000294359">
    <property type="component" value="Chromosome"/>
</dbReference>
<dbReference type="Proteomes" id="UP000619512">
    <property type="component" value="Unassembled WGS sequence"/>
</dbReference>
<reference evidence="2" key="1">
    <citation type="journal article" date="2014" name="Int. J. Syst. Evol. Microbiol.">
        <title>Complete genome sequence of Corynebacterium casei LMG S-19264T (=DSM 44701T), isolated from a smear-ripened cheese.</title>
        <authorList>
            <consortium name="US DOE Joint Genome Institute (JGI-PGF)"/>
            <person name="Walter F."/>
            <person name="Albersmeier A."/>
            <person name="Kalinowski J."/>
            <person name="Ruckert C."/>
        </authorList>
    </citation>
    <scope>NUCLEOTIDE SEQUENCE</scope>
    <source>
        <strain evidence="2">KCTC 12344</strain>
    </source>
</reference>
<feature type="transmembrane region" description="Helical" evidence="1">
    <location>
        <begin position="299"/>
        <end position="319"/>
    </location>
</feature>
<feature type="transmembrane region" description="Helical" evidence="1">
    <location>
        <begin position="331"/>
        <end position="351"/>
    </location>
</feature>
<dbReference type="OrthoDB" id="8736377at2"/>
<feature type="transmembrane region" description="Helical" evidence="1">
    <location>
        <begin position="17"/>
        <end position="36"/>
    </location>
</feature>